<evidence type="ECO:0008006" key="6">
    <source>
        <dbReference type="Google" id="ProtNLM"/>
    </source>
</evidence>
<gene>
    <name evidence="4" type="ORF">GA0070216_11999</name>
</gene>
<keyword evidence="5" id="KW-1185">Reference proteome</keyword>
<evidence type="ECO:0000313" key="4">
    <source>
        <dbReference type="EMBL" id="SCF46255.1"/>
    </source>
</evidence>
<feature type="chain" id="PRO_5008711342" description="LPXTG-motif cell wall anchor domain-containing protein" evidence="3">
    <location>
        <begin position="31"/>
        <end position="515"/>
    </location>
</feature>
<sequence>MIERSHRRRWLAWIGVAGVFLAGTATPAVAAPAVEIRPYFQDTTLAANSSGTSRVLILYADRPTALSDVSVRYDYRTLAGKVTIAPEQAIDCAAPEPGVLLCTEPDDIEITEGPPGSGIYGSGTEPVRITPTDEAKTGDSGEVKVDLLVAGQRRSGYTSRVRVGEGVDLAGAPFTTHSTPPGGKVTVPLVVANVGAKAVEGFAAVFDLPYSVRTKDRFSNCLYTDDYLISCQFDEEIPAGGRLATTLDFQLGKDTYAPSNQSASAYFMTRADFEDLYRVRLDAGARAAIPGSGPRLALTDAPKQSRQADQTDVGPGNNYTSWVIKITGRNGTDLVAVGDTVQGGAGAVVTATVGFRNNGPATLDRVNGDYEAATHTDVELPPGTTATEVPDNCGLRRGTRTYQCSSGMLLLNGKSYTMDFRLRIDKVVPNARGAVHVNAPCECPAGGGFADDLKPANDRAWLTVNAASGQGAGDDGGLPVTGVPAVLFAALGALLLVAGGGGYLLSRRQRTRFVA</sequence>
<dbReference type="PROSITE" id="PS51318">
    <property type="entry name" value="TAT"/>
    <property type="match status" value="1"/>
</dbReference>
<proteinExistence type="predicted"/>
<dbReference type="AlphaFoldDB" id="A0A1C5ALZ9"/>
<name>A0A1C5ALZ9_9ACTN</name>
<keyword evidence="2" id="KW-0812">Transmembrane</keyword>
<feature type="signal peptide" evidence="3">
    <location>
        <begin position="1"/>
        <end position="30"/>
    </location>
</feature>
<reference evidence="5" key="1">
    <citation type="submission" date="2016-06" db="EMBL/GenBank/DDBJ databases">
        <authorList>
            <person name="Varghese N."/>
            <person name="Submissions Spin"/>
        </authorList>
    </citation>
    <scope>NUCLEOTIDE SEQUENCE [LARGE SCALE GENOMIC DNA]</scope>
    <source>
        <strain evidence="5">DSM 44100</strain>
    </source>
</reference>
<evidence type="ECO:0000313" key="5">
    <source>
        <dbReference type="Proteomes" id="UP000198797"/>
    </source>
</evidence>
<feature type="region of interest" description="Disordered" evidence="1">
    <location>
        <begin position="292"/>
        <end position="316"/>
    </location>
</feature>
<feature type="transmembrane region" description="Helical" evidence="2">
    <location>
        <begin position="485"/>
        <end position="505"/>
    </location>
</feature>
<keyword evidence="2" id="KW-1133">Transmembrane helix</keyword>
<dbReference type="STRING" id="121616.GA0070216_11999"/>
<dbReference type="EMBL" id="FMCU01000019">
    <property type="protein sequence ID" value="SCF46255.1"/>
    <property type="molecule type" value="Genomic_DNA"/>
</dbReference>
<organism evidence="4 5">
    <name type="scientific">Micromonospora matsumotoense</name>
    <dbReference type="NCBI Taxonomy" id="121616"/>
    <lineage>
        <taxon>Bacteria</taxon>
        <taxon>Bacillati</taxon>
        <taxon>Actinomycetota</taxon>
        <taxon>Actinomycetes</taxon>
        <taxon>Micromonosporales</taxon>
        <taxon>Micromonosporaceae</taxon>
        <taxon>Micromonospora</taxon>
    </lineage>
</organism>
<evidence type="ECO:0000256" key="1">
    <source>
        <dbReference type="SAM" id="MobiDB-lite"/>
    </source>
</evidence>
<evidence type="ECO:0000256" key="3">
    <source>
        <dbReference type="SAM" id="SignalP"/>
    </source>
</evidence>
<dbReference type="InterPro" id="IPR006311">
    <property type="entry name" value="TAT_signal"/>
</dbReference>
<dbReference type="RefSeq" id="WP_091252180.1">
    <property type="nucleotide sequence ID" value="NZ_FMCU01000019.1"/>
</dbReference>
<keyword evidence="3" id="KW-0732">Signal</keyword>
<dbReference type="OrthoDB" id="3967140at2"/>
<evidence type="ECO:0000256" key="2">
    <source>
        <dbReference type="SAM" id="Phobius"/>
    </source>
</evidence>
<dbReference type="Proteomes" id="UP000198797">
    <property type="component" value="Unassembled WGS sequence"/>
</dbReference>
<protein>
    <recommendedName>
        <fullName evidence="6">LPXTG-motif cell wall anchor domain-containing protein</fullName>
    </recommendedName>
</protein>
<accession>A0A1C5ALZ9</accession>
<keyword evidence="2" id="KW-0472">Membrane</keyword>